<gene>
    <name evidence="2" type="ORF">N47_E46830</name>
</gene>
<accession>E1YM38</accession>
<evidence type="ECO:0000313" key="2">
    <source>
        <dbReference type="EMBL" id="CBX31171.1"/>
    </source>
</evidence>
<evidence type="ECO:0000256" key="1">
    <source>
        <dbReference type="SAM" id="MobiDB-lite"/>
    </source>
</evidence>
<name>E1YM38_9BACT</name>
<proteinExistence type="predicted"/>
<dbReference type="Pfam" id="PF08899">
    <property type="entry name" value="DUF1844"/>
    <property type="match status" value="1"/>
</dbReference>
<protein>
    <recommendedName>
        <fullName evidence="3">DUF1844 domain-containing protein</fullName>
    </recommendedName>
</protein>
<reference evidence="2" key="1">
    <citation type="journal article" date="2011" name="Environ. Microbiol.">
        <title>Genomic insights into the metabolic potential of the polycyclic aromatic hydrocarbon degrading sulfate-reducing Deltaproteobacterium N47.</title>
        <authorList>
            <person name="Bergmann F."/>
            <person name="Selesi D."/>
            <person name="Weinmaier T."/>
            <person name="Tischler P."/>
            <person name="Rattei T."/>
            <person name="Meckenstock R.U."/>
        </authorList>
    </citation>
    <scope>NUCLEOTIDE SEQUENCE</scope>
</reference>
<sequence length="143" mass="16541">MVLRRIAMPEEKKDFTVKDRRFFSQDNIDNDKEDKKDDEPLKKETKAAEPSIEKQAKDARTCLPEINFPTFIMSLNASALMNLGLFENPATGEKEVNLDLAKQTIDILSMLEEKTRGNLTKDEEGMLRSILYDLRIIYVKEKK</sequence>
<dbReference type="EMBL" id="FR695877">
    <property type="protein sequence ID" value="CBX31171.1"/>
    <property type="molecule type" value="Genomic_DNA"/>
</dbReference>
<feature type="region of interest" description="Disordered" evidence="1">
    <location>
        <begin position="26"/>
        <end position="56"/>
    </location>
</feature>
<evidence type="ECO:0008006" key="3">
    <source>
        <dbReference type="Google" id="ProtNLM"/>
    </source>
</evidence>
<dbReference type="InterPro" id="IPR014995">
    <property type="entry name" value="DUF1844"/>
</dbReference>
<dbReference type="AlphaFoldDB" id="E1YM38"/>
<organism evidence="2">
    <name type="scientific">uncultured Desulfobacterium sp</name>
    <dbReference type="NCBI Taxonomy" id="201089"/>
    <lineage>
        <taxon>Bacteria</taxon>
        <taxon>Pseudomonadati</taxon>
        <taxon>Thermodesulfobacteriota</taxon>
        <taxon>Desulfobacteria</taxon>
        <taxon>Desulfobacterales</taxon>
        <taxon>Desulfobacteriaceae</taxon>
        <taxon>Desulfobacterium</taxon>
        <taxon>environmental samples</taxon>
    </lineage>
</organism>